<feature type="region of interest" description="Disordered" evidence="2">
    <location>
        <begin position="18"/>
        <end position="99"/>
    </location>
</feature>
<dbReference type="Pfam" id="PF02412">
    <property type="entry name" value="TSP_3"/>
    <property type="match status" value="1"/>
</dbReference>
<organism evidence="3 4">
    <name type="scientific">Microvenator marinus</name>
    <dbReference type="NCBI Taxonomy" id="2600177"/>
    <lineage>
        <taxon>Bacteria</taxon>
        <taxon>Deltaproteobacteria</taxon>
        <taxon>Bradymonadales</taxon>
        <taxon>Microvenatoraceae</taxon>
        <taxon>Microvenator</taxon>
    </lineage>
</organism>
<feature type="compositionally biased region" description="Acidic residues" evidence="2">
    <location>
        <begin position="62"/>
        <end position="76"/>
    </location>
</feature>
<dbReference type="SUPFAM" id="SSF103647">
    <property type="entry name" value="TSP type-3 repeat"/>
    <property type="match status" value="1"/>
</dbReference>
<evidence type="ECO:0000256" key="1">
    <source>
        <dbReference type="ARBA" id="ARBA00022729"/>
    </source>
</evidence>
<dbReference type="GO" id="GO:0005509">
    <property type="term" value="F:calcium ion binding"/>
    <property type="evidence" value="ECO:0007669"/>
    <property type="project" value="InterPro"/>
</dbReference>
<proteinExistence type="predicted"/>
<dbReference type="PROSITE" id="PS51257">
    <property type="entry name" value="PROKAR_LIPOPROTEIN"/>
    <property type="match status" value="1"/>
</dbReference>
<dbReference type="Gene3D" id="4.10.1080.10">
    <property type="entry name" value="TSP type-3 repeat"/>
    <property type="match status" value="1"/>
</dbReference>
<dbReference type="Proteomes" id="UP000321595">
    <property type="component" value="Chromosome"/>
</dbReference>
<dbReference type="EMBL" id="CP042467">
    <property type="protein sequence ID" value="QED26950.1"/>
    <property type="molecule type" value="Genomic_DNA"/>
</dbReference>
<dbReference type="Gene3D" id="2.60.120.380">
    <property type="match status" value="2"/>
</dbReference>
<feature type="compositionally biased region" description="Acidic residues" evidence="2">
    <location>
        <begin position="33"/>
        <end position="53"/>
    </location>
</feature>
<reference evidence="3 4" key="1">
    <citation type="submission" date="2019-08" db="EMBL/GenBank/DDBJ databases">
        <authorList>
            <person name="Liang Q."/>
        </authorList>
    </citation>
    <scope>NUCLEOTIDE SEQUENCE [LARGE SCALE GENOMIC DNA]</scope>
    <source>
        <strain evidence="3 4">V1718</strain>
    </source>
</reference>
<keyword evidence="4" id="KW-1185">Reference proteome</keyword>
<protein>
    <submittedName>
        <fullName evidence="3">Uncharacterized protein</fullName>
    </submittedName>
</protein>
<keyword evidence="1" id="KW-0732">Signal</keyword>
<evidence type="ECO:0000313" key="3">
    <source>
        <dbReference type="EMBL" id="QED26950.1"/>
    </source>
</evidence>
<dbReference type="RefSeq" id="WP_146958635.1">
    <property type="nucleotide sequence ID" value="NZ_CP042467.1"/>
</dbReference>
<evidence type="ECO:0000313" key="4">
    <source>
        <dbReference type="Proteomes" id="UP000321595"/>
    </source>
</evidence>
<dbReference type="AlphaFoldDB" id="A0A5B8XMU4"/>
<gene>
    <name evidence="3" type="ORF">FRD01_06775</name>
</gene>
<dbReference type="InterPro" id="IPR028974">
    <property type="entry name" value="TSP_type-3_rpt"/>
</dbReference>
<dbReference type="GO" id="GO:0007155">
    <property type="term" value="P:cell adhesion"/>
    <property type="evidence" value="ECO:0007669"/>
    <property type="project" value="InterPro"/>
</dbReference>
<evidence type="ECO:0000256" key="2">
    <source>
        <dbReference type="SAM" id="MobiDB-lite"/>
    </source>
</evidence>
<dbReference type="KEGG" id="bbae:FRD01_06775"/>
<dbReference type="InterPro" id="IPR003367">
    <property type="entry name" value="Thrombospondin_3-like_rpt"/>
</dbReference>
<dbReference type="OrthoDB" id="10015281at2"/>
<name>A0A5B8XMU4_9DELT</name>
<sequence length="1139" mass="122737">MRHLILVLIFALSACGDETTAPPEITPDMAPDMIEEDAAPDSPTEADMDEVDQPSDMPDGPTDTDEDGILDEDDNCPEVANPEQEDRDRDGFGDVCDQTPFYHDSSALDAVPPLVQEGEDEDGETPTDGEVYGLELPGFAAEGQIALPRAGGGDIDFFSIEIVEPTALLIHVSGPATFWPAVIAAGYDLRNANISRIGFGGQAGEAAVREVFFPYPGRYTFAVSDFRNLIDQPDVGGAGFEYRLEVSQIPLPDATEVSLPTQPLANPYNGELRVYEVDTSGLDALRINATGVEISEAEFHAPAFSIVEADFSRALAATAVGQVSATNRVGLSLDLGGRQSVVVVEDHIQRVGGASSSMEFTATNITSDVEAAGVMPNLRTSDIPWLVPGSQFNGQIQSPTTEADVDYALFSVKRGETYRFVVTPDPGALLEPRVELGHFLDEAGESFFVSSHYNSEPNPDGSAATSYFFSALDDGEVAVRIQHQPNRFGEPVGGESYGYFASLELFEPTPIPVDAIGLATSEMQNGDFAFFSFDAAQDEVLTGVVDAPGLFLDARVIHSETFEVLQSSEEFVFRAPEAGTYFVTAQDFIGRGSNESEPVTLSVNRIELTPQTLDFKTSGEHELPDSVVYYEIPVLAGQRLDIRAWTSGYLSELKVYDSNFNTITSTLSLGTVVDVLQDTSIVVSLEPYNLEFEAGKTWELGVRVLDPVDVTLPHSEAGAINDQPFGRWVRVPVESGKSYQVDLETQSEDFVPRVYIYDDEDMSYVRNGSNRVRWTSDIDGHVLVFVYDSQNRGDAAYDFELDIKEISPTALAMGSVVNITLQPGEERLYRFTAAAGLIDVRADSATIRPDLTLLTTSFGTLGGVSYKGKELRLARGETDTYVLGVKAPDNAGGDVEIAINLTRGSTALAETEPNDLVADAEVLGDLAAIRGGLSPTDVADNFKVDLEAGDRLWALTMRPTSSLSIYSWNGWLEFEAPDGTIEGRFFSGGEGFYSGVAGWVAPTSGTWTIRVGHSSTTFNGDYVFFAEVLRATEVSELEPNDTIATAQGLPASDVIRVLAATDATDPLDVYALDVRGNSTLTVNLFEGASGQDLRILDSTGQELAASSGLSYFFATHGTYFVEFAQGSAEGAAKVSIVEN</sequence>
<accession>A0A5B8XMU4</accession>